<sequence>MRMLDSESALMLYMVQMAISTQRENNQAQTQFVLNTLTVVTYFQSTNVCIDIAFLV</sequence>
<gene>
    <name evidence="1" type="ORF">HannXRQ_Chr11g0322391</name>
</gene>
<reference evidence="2" key="1">
    <citation type="journal article" date="2017" name="Nature">
        <title>The sunflower genome provides insights into oil metabolism, flowering and Asterid evolution.</title>
        <authorList>
            <person name="Badouin H."/>
            <person name="Gouzy J."/>
            <person name="Grassa C.J."/>
            <person name="Murat F."/>
            <person name="Staton S.E."/>
            <person name="Cottret L."/>
            <person name="Lelandais-Briere C."/>
            <person name="Owens G.L."/>
            <person name="Carrere S."/>
            <person name="Mayjonade B."/>
            <person name="Legrand L."/>
            <person name="Gill N."/>
            <person name="Kane N.C."/>
            <person name="Bowers J.E."/>
            <person name="Hubner S."/>
            <person name="Bellec A."/>
            <person name="Berard A."/>
            <person name="Berges H."/>
            <person name="Blanchet N."/>
            <person name="Boniface M.C."/>
            <person name="Brunel D."/>
            <person name="Catrice O."/>
            <person name="Chaidir N."/>
            <person name="Claudel C."/>
            <person name="Donnadieu C."/>
            <person name="Faraut T."/>
            <person name="Fievet G."/>
            <person name="Helmstetter N."/>
            <person name="King M."/>
            <person name="Knapp S.J."/>
            <person name="Lai Z."/>
            <person name="Le Paslier M.C."/>
            <person name="Lippi Y."/>
            <person name="Lorenzon L."/>
            <person name="Mandel J.R."/>
            <person name="Marage G."/>
            <person name="Marchand G."/>
            <person name="Marquand E."/>
            <person name="Bret-Mestries E."/>
            <person name="Morien E."/>
            <person name="Nambeesan S."/>
            <person name="Nguyen T."/>
            <person name="Pegot-Espagnet P."/>
            <person name="Pouilly N."/>
            <person name="Raftis F."/>
            <person name="Sallet E."/>
            <person name="Schiex T."/>
            <person name="Thomas J."/>
            <person name="Vandecasteele C."/>
            <person name="Vares D."/>
            <person name="Vear F."/>
            <person name="Vautrin S."/>
            <person name="Crespi M."/>
            <person name="Mangin B."/>
            <person name="Burke J.M."/>
            <person name="Salse J."/>
            <person name="Munos S."/>
            <person name="Vincourt P."/>
            <person name="Rieseberg L.H."/>
            <person name="Langlade N.B."/>
        </authorList>
    </citation>
    <scope>NUCLEOTIDE SEQUENCE [LARGE SCALE GENOMIC DNA]</scope>
    <source>
        <strain evidence="2">cv. SF193</strain>
    </source>
</reference>
<organism evidence="1 2">
    <name type="scientific">Helianthus annuus</name>
    <name type="common">Common sunflower</name>
    <dbReference type="NCBI Taxonomy" id="4232"/>
    <lineage>
        <taxon>Eukaryota</taxon>
        <taxon>Viridiplantae</taxon>
        <taxon>Streptophyta</taxon>
        <taxon>Embryophyta</taxon>
        <taxon>Tracheophyta</taxon>
        <taxon>Spermatophyta</taxon>
        <taxon>Magnoliopsida</taxon>
        <taxon>eudicotyledons</taxon>
        <taxon>Gunneridae</taxon>
        <taxon>Pentapetalae</taxon>
        <taxon>asterids</taxon>
        <taxon>campanulids</taxon>
        <taxon>Asterales</taxon>
        <taxon>Asteraceae</taxon>
        <taxon>Asteroideae</taxon>
        <taxon>Heliantheae alliance</taxon>
        <taxon>Heliantheae</taxon>
        <taxon>Helianthus</taxon>
    </lineage>
</organism>
<accession>A0A251T7T8</accession>
<proteinExistence type="predicted"/>
<dbReference type="EMBL" id="CM007900">
    <property type="protein sequence ID" value="OTG06722.1"/>
    <property type="molecule type" value="Genomic_DNA"/>
</dbReference>
<dbReference type="AlphaFoldDB" id="A0A251T7T8"/>
<keyword evidence="2" id="KW-1185">Reference proteome</keyword>
<evidence type="ECO:0000313" key="2">
    <source>
        <dbReference type="Proteomes" id="UP000215914"/>
    </source>
</evidence>
<name>A0A251T7T8_HELAN</name>
<protein>
    <submittedName>
        <fullName evidence="1">Uncharacterized protein</fullName>
    </submittedName>
</protein>
<dbReference type="InParanoid" id="A0A251T7T8"/>
<evidence type="ECO:0000313" key="1">
    <source>
        <dbReference type="EMBL" id="OTG06722.1"/>
    </source>
</evidence>
<dbReference type="Proteomes" id="UP000215914">
    <property type="component" value="Chromosome 11"/>
</dbReference>